<evidence type="ECO:0000256" key="9">
    <source>
        <dbReference type="ARBA" id="ARBA00023125"/>
    </source>
</evidence>
<keyword evidence="10" id="KW-0234">DNA repair</keyword>
<dbReference type="Proteomes" id="UP000190539">
    <property type="component" value="Unassembled WGS sequence"/>
</dbReference>
<dbReference type="SUPFAM" id="SSF52540">
    <property type="entry name" value="P-loop containing nucleoside triphosphate hydrolases"/>
    <property type="match status" value="1"/>
</dbReference>
<organism evidence="14 15">
    <name type="scientific">Streptomyces tsukubensis</name>
    <dbReference type="NCBI Taxonomy" id="83656"/>
    <lineage>
        <taxon>Bacteria</taxon>
        <taxon>Bacillati</taxon>
        <taxon>Actinomycetota</taxon>
        <taxon>Actinomycetes</taxon>
        <taxon>Kitasatosporales</taxon>
        <taxon>Streptomycetaceae</taxon>
        <taxon>Streptomyces</taxon>
    </lineage>
</organism>
<keyword evidence="6" id="KW-0228">DNA excision</keyword>
<dbReference type="InterPro" id="IPR027417">
    <property type="entry name" value="P-loop_NTPase"/>
</dbReference>
<comment type="caution">
    <text evidence="14">The sequence shown here is derived from an EMBL/GenBank/DDBJ whole genome shotgun (WGS) entry which is preliminary data.</text>
</comment>
<keyword evidence="4" id="KW-0547">Nucleotide-binding</keyword>
<evidence type="ECO:0000256" key="4">
    <source>
        <dbReference type="ARBA" id="ARBA00022741"/>
    </source>
</evidence>
<dbReference type="GO" id="GO:0005524">
    <property type="term" value="F:ATP binding"/>
    <property type="evidence" value="ECO:0007669"/>
    <property type="project" value="UniProtKB-KW"/>
</dbReference>
<evidence type="ECO:0000256" key="3">
    <source>
        <dbReference type="ARBA" id="ARBA00022737"/>
    </source>
</evidence>
<comment type="subcellular location">
    <subcellularLocation>
        <location evidence="1">Cytoplasm</location>
    </subcellularLocation>
</comment>
<evidence type="ECO:0000313" key="15">
    <source>
        <dbReference type="Proteomes" id="UP000190539"/>
    </source>
</evidence>
<evidence type="ECO:0000313" key="14">
    <source>
        <dbReference type="EMBL" id="OON81811.1"/>
    </source>
</evidence>
<evidence type="ECO:0000256" key="13">
    <source>
        <dbReference type="ARBA" id="ARBA00042156"/>
    </source>
</evidence>
<gene>
    <name evidence="14" type="ORF">B1H18_06825</name>
</gene>
<dbReference type="GO" id="GO:0004518">
    <property type="term" value="F:nuclease activity"/>
    <property type="evidence" value="ECO:0007669"/>
    <property type="project" value="UniProtKB-KW"/>
</dbReference>
<name>A0A1V4AEP7_9ACTN</name>
<dbReference type="AlphaFoldDB" id="A0A1V4AEP7"/>
<evidence type="ECO:0000256" key="7">
    <source>
        <dbReference type="ARBA" id="ARBA00022840"/>
    </source>
</evidence>
<evidence type="ECO:0000256" key="2">
    <source>
        <dbReference type="ARBA" id="ARBA00022490"/>
    </source>
</evidence>
<reference evidence="14 15" key="1">
    <citation type="submission" date="2017-02" db="EMBL/GenBank/DDBJ databases">
        <title>Draft Genome Sequence of Streptomyces tsukubaensis F601, a Producer of the immunosuppressant tacrolimus FK506.</title>
        <authorList>
            <person name="Zong G."/>
            <person name="Zhong C."/>
            <person name="Fu J."/>
            <person name="Qin R."/>
            <person name="Cao G."/>
        </authorList>
    </citation>
    <scope>NUCLEOTIDE SEQUENCE [LARGE SCALE GENOMIC DNA]</scope>
    <source>
        <strain evidence="14 15">F601</strain>
    </source>
</reference>
<protein>
    <recommendedName>
        <fullName evidence="12">UvrABC system protein A</fullName>
    </recommendedName>
    <alternativeName>
        <fullName evidence="13">Excinuclease ABC subunit A</fullName>
    </alternativeName>
</protein>
<dbReference type="EMBL" id="MVFC01000003">
    <property type="protein sequence ID" value="OON81811.1"/>
    <property type="molecule type" value="Genomic_DNA"/>
</dbReference>
<dbReference type="GO" id="GO:0003677">
    <property type="term" value="F:DNA binding"/>
    <property type="evidence" value="ECO:0007669"/>
    <property type="project" value="UniProtKB-KW"/>
</dbReference>
<dbReference type="GO" id="GO:0006281">
    <property type="term" value="P:DNA repair"/>
    <property type="evidence" value="ECO:0007669"/>
    <property type="project" value="UniProtKB-KW"/>
</dbReference>
<keyword evidence="2" id="KW-0963">Cytoplasm</keyword>
<dbReference type="PANTHER" id="PTHR43152">
    <property type="entry name" value="UVRABC SYSTEM PROTEIN A"/>
    <property type="match status" value="1"/>
</dbReference>
<dbReference type="STRING" id="83656.B1H18_06825"/>
<evidence type="ECO:0000256" key="10">
    <source>
        <dbReference type="ARBA" id="ARBA00023204"/>
    </source>
</evidence>
<evidence type="ECO:0000256" key="12">
    <source>
        <dbReference type="ARBA" id="ARBA00039316"/>
    </source>
</evidence>
<evidence type="ECO:0000256" key="1">
    <source>
        <dbReference type="ARBA" id="ARBA00004496"/>
    </source>
</evidence>
<keyword evidence="15" id="KW-1185">Reference proteome</keyword>
<sequence length="90" mass="9788">MTYIFDAPSLGLHPRDVGGLTSLLSRLREKGNTVLVVEHDLEAVQRADWVGDLGPGGGKDRGRVMFEGTGRELLDARGSFTAEHLRASVR</sequence>
<proteinExistence type="inferred from homology"/>
<evidence type="ECO:0000256" key="6">
    <source>
        <dbReference type="ARBA" id="ARBA00022769"/>
    </source>
</evidence>
<dbReference type="PANTHER" id="PTHR43152:SF3">
    <property type="entry name" value="UVRABC SYSTEM PROTEIN A"/>
    <property type="match status" value="1"/>
</dbReference>
<evidence type="ECO:0000256" key="5">
    <source>
        <dbReference type="ARBA" id="ARBA00022763"/>
    </source>
</evidence>
<evidence type="ECO:0000256" key="11">
    <source>
        <dbReference type="ARBA" id="ARBA00038000"/>
    </source>
</evidence>
<dbReference type="GO" id="GO:0005737">
    <property type="term" value="C:cytoplasm"/>
    <property type="evidence" value="ECO:0007669"/>
    <property type="project" value="UniProtKB-SubCell"/>
</dbReference>
<keyword evidence="8" id="KW-0267">Excision nuclease</keyword>
<accession>A0A1V4AEP7</accession>
<keyword evidence="3" id="KW-0677">Repeat</keyword>
<dbReference type="Gene3D" id="3.40.50.300">
    <property type="entry name" value="P-loop containing nucleotide triphosphate hydrolases"/>
    <property type="match status" value="1"/>
</dbReference>
<evidence type="ECO:0000256" key="8">
    <source>
        <dbReference type="ARBA" id="ARBA00022881"/>
    </source>
</evidence>
<keyword evidence="9" id="KW-0238">DNA-binding</keyword>
<keyword evidence="7" id="KW-0067">ATP-binding</keyword>
<comment type="similarity">
    <text evidence="11">Belongs to the ABC transporter superfamily. UvrA family.</text>
</comment>
<keyword evidence="5" id="KW-0227">DNA damage</keyword>
<dbReference type="OrthoDB" id="9809851at2"/>